<evidence type="ECO:0000313" key="5">
    <source>
        <dbReference type="Proteomes" id="UP001652700"/>
    </source>
</evidence>
<dbReference type="InterPro" id="IPR002110">
    <property type="entry name" value="Ankyrin_rpt"/>
</dbReference>
<feature type="repeat" description="ANK" evidence="3">
    <location>
        <begin position="76"/>
        <end position="109"/>
    </location>
</feature>
<dbReference type="PROSITE" id="PS50088">
    <property type="entry name" value="ANK_REPEAT"/>
    <property type="match status" value="5"/>
</dbReference>
<evidence type="ECO:0000313" key="4">
    <source>
        <dbReference type="EnsemblMetazoa" id="XP_050508901.1"/>
    </source>
</evidence>
<proteinExistence type="predicted"/>
<feature type="repeat" description="ANK" evidence="3">
    <location>
        <begin position="443"/>
        <end position="475"/>
    </location>
</feature>
<dbReference type="Pfam" id="PF12796">
    <property type="entry name" value="Ank_2"/>
    <property type="match status" value="4"/>
</dbReference>
<keyword evidence="1" id="KW-0677">Repeat</keyword>
<dbReference type="Gene3D" id="1.25.40.20">
    <property type="entry name" value="Ankyrin repeat-containing domain"/>
    <property type="match status" value="3"/>
</dbReference>
<evidence type="ECO:0000256" key="2">
    <source>
        <dbReference type="ARBA" id="ARBA00023043"/>
    </source>
</evidence>
<dbReference type="Pfam" id="PF00023">
    <property type="entry name" value="Ank"/>
    <property type="match status" value="1"/>
</dbReference>
<dbReference type="Proteomes" id="UP001652700">
    <property type="component" value="Unplaced"/>
</dbReference>
<reference evidence="4" key="1">
    <citation type="submission" date="2025-05" db="UniProtKB">
        <authorList>
            <consortium name="EnsemblMetazoa"/>
        </authorList>
    </citation>
    <scope>IDENTIFICATION</scope>
</reference>
<feature type="repeat" description="ANK" evidence="3">
    <location>
        <begin position="9"/>
        <end position="41"/>
    </location>
</feature>
<evidence type="ECO:0000256" key="1">
    <source>
        <dbReference type="ARBA" id="ARBA00022737"/>
    </source>
</evidence>
<dbReference type="GeneID" id="126886100"/>
<dbReference type="SMART" id="SM00248">
    <property type="entry name" value="ANK"/>
    <property type="match status" value="15"/>
</dbReference>
<dbReference type="EnsemblMetazoa" id="XM_050652944.1">
    <property type="protein sequence ID" value="XP_050508901.1"/>
    <property type="gene ID" value="LOC126886100"/>
</dbReference>
<dbReference type="PANTHER" id="PTHR24173">
    <property type="entry name" value="ANKYRIN REPEAT CONTAINING"/>
    <property type="match status" value="1"/>
</dbReference>
<protein>
    <submittedName>
        <fullName evidence="4">Uncharacterized protein</fullName>
    </submittedName>
</protein>
<name>A0ABM5KFC6_DIAVI</name>
<keyword evidence="2 3" id="KW-0040">ANK repeat</keyword>
<dbReference type="Pfam" id="PF13606">
    <property type="entry name" value="Ank_3"/>
    <property type="match status" value="1"/>
</dbReference>
<feature type="repeat" description="ANK" evidence="3">
    <location>
        <begin position="212"/>
        <end position="244"/>
    </location>
</feature>
<accession>A0ABM5KFC6</accession>
<organism evidence="4 5">
    <name type="scientific">Diabrotica virgifera virgifera</name>
    <name type="common">western corn rootworm</name>
    <dbReference type="NCBI Taxonomy" id="50390"/>
    <lineage>
        <taxon>Eukaryota</taxon>
        <taxon>Metazoa</taxon>
        <taxon>Ecdysozoa</taxon>
        <taxon>Arthropoda</taxon>
        <taxon>Hexapoda</taxon>
        <taxon>Insecta</taxon>
        <taxon>Pterygota</taxon>
        <taxon>Neoptera</taxon>
        <taxon>Endopterygota</taxon>
        <taxon>Coleoptera</taxon>
        <taxon>Polyphaga</taxon>
        <taxon>Cucujiformia</taxon>
        <taxon>Chrysomeloidea</taxon>
        <taxon>Chrysomelidae</taxon>
        <taxon>Galerucinae</taxon>
        <taxon>Diabroticina</taxon>
        <taxon>Diabroticites</taxon>
        <taxon>Diabrotica</taxon>
    </lineage>
</organism>
<evidence type="ECO:0000256" key="3">
    <source>
        <dbReference type="PROSITE-ProRule" id="PRU00023"/>
    </source>
</evidence>
<keyword evidence="5" id="KW-1185">Reference proteome</keyword>
<dbReference type="RefSeq" id="XP_050508901.1">
    <property type="nucleotide sequence ID" value="XM_050652944.1"/>
</dbReference>
<sequence>MDVNVSDVDGNLPVHISAQFGCLEILKYLKEKGANISISDKQKYTLVHKAAQSGDLNVLQYLVEDCKLDVNVSDIDGNLPVHMIDMRQNNIKILKYLKEKGANLSISNKKKRTLLRKAAQYGKLEVLEYLVEYCKMDVNVSDVDGNLPIHMIDMRYSNVKILKYLKANGASISISNKKKRTFVHKAARCGNLKVLQYLIEDCKMDVNVSDVDGNLPTHMAAEFNEAEIMKYLKEKGANLSISNNQKHTLVHKAARYGNLEVLQYLVEDCKMDVNVSDVHGNLPAHMAAEFSEAESLKYLKEKGANLSISNNQKHTFVHKAAQSCDLEVLQYLVEDSFRYIPNKTRHALIHKAAQSGKFEFLQYLEEHCKMYVNVFDDNGNLPVHVINFNVEILKYLKDKGANLSISNNHKHTLIHKAAQSGDLEVLQYLVEDCKMDVNVSDVDGNLPAHFAAKSNKVEILRYLKSIGSDLNQCNHQGATLVDMAAAAGAVNVLNFLKDECKLSVNLDSRANHK</sequence>
<feature type="repeat" description="ANK" evidence="3">
    <location>
        <begin position="279"/>
        <end position="311"/>
    </location>
</feature>
<dbReference type="SUPFAM" id="SSF48403">
    <property type="entry name" value="Ankyrin repeat"/>
    <property type="match status" value="2"/>
</dbReference>
<dbReference type="PANTHER" id="PTHR24173:SF74">
    <property type="entry name" value="ANKYRIN REPEAT DOMAIN-CONTAINING PROTEIN 16"/>
    <property type="match status" value="1"/>
</dbReference>
<dbReference type="PROSITE" id="PS50297">
    <property type="entry name" value="ANK_REP_REGION"/>
    <property type="match status" value="4"/>
</dbReference>
<dbReference type="InterPro" id="IPR036770">
    <property type="entry name" value="Ankyrin_rpt-contain_sf"/>
</dbReference>